<reference evidence="3" key="1">
    <citation type="submission" date="2021-12" db="EMBL/GenBank/DDBJ databases">
        <authorList>
            <person name="Veyrier F.J."/>
        </authorList>
    </citation>
    <scope>NUCLEOTIDE SEQUENCE</scope>
    <source>
        <strain evidence="3">1258/02</strain>
    </source>
</reference>
<name>A0AAE9GV51_9NEIS</name>
<proteinExistence type="predicted"/>
<dbReference type="PANTHER" id="PTHR30441:SF4">
    <property type="entry name" value="PROTEIN ASMA"/>
    <property type="match status" value="1"/>
</dbReference>
<keyword evidence="1" id="KW-0472">Membrane</keyword>
<evidence type="ECO:0000313" key="4">
    <source>
        <dbReference type="Proteomes" id="UP000829756"/>
    </source>
</evidence>
<reference evidence="3" key="2">
    <citation type="journal article" date="2022" name="Res Sq">
        <title>Evolution of multicellular longitudinally dividing oral cavity symbionts (Neisseriaceae).</title>
        <authorList>
            <person name="Nyongesa S."/>
            <person name="Weber P."/>
            <person name="Bernet E."/>
            <person name="Pullido F."/>
            <person name="Nieckarz M."/>
            <person name="Delaby M."/>
            <person name="Nieves C."/>
            <person name="Viehboeck T."/>
            <person name="Krause N."/>
            <person name="Rivera-Millot A."/>
            <person name="Nakamura A."/>
            <person name="Vischer N."/>
            <person name="VanNieuwenhze M."/>
            <person name="Brun Y."/>
            <person name="Cava F."/>
            <person name="Bulgheresi S."/>
            <person name="Veyrier F."/>
        </authorList>
    </citation>
    <scope>NUCLEOTIDE SEQUENCE</scope>
    <source>
        <strain evidence="3">1258/02</strain>
    </source>
</reference>
<keyword evidence="1" id="KW-0812">Transmembrane</keyword>
<accession>A0AAE9GV51</accession>
<dbReference type="InterPro" id="IPR007844">
    <property type="entry name" value="AsmA"/>
</dbReference>
<dbReference type="KEGG" id="usu:LVJ78_04660"/>
<dbReference type="PANTHER" id="PTHR30441">
    <property type="entry name" value="DUF748 DOMAIN-CONTAINING PROTEIN"/>
    <property type="match status" value="1"/>
</dbReference>
<gene>
    <name evidence="3" type="ORF">LVJ78_04660</name>
</gene>
<dbReference type="RefSeq" id="WP_132954628.1">
    <property type="nucleotide sequence ID" value="NZ_CALJUB010000158.1"/>
</dbReference>
<dbReference type="Proteomes" id="UP000829756">
    <property type="component" value="Chromosome"/>
</dbReference>
<evidence type="ECO:0000259" key="2">
    <source>
        <dbReference type="Pfam" id="PF05170"/>
    </source>
</evidence>
<dbReference type="AlphaFoldDB" id="A0AAE9GV51"/>
<dbReference type="Pfam" id="PF05170">
    <property type="entry name" value="AsmA"/>
    <property type="match status" value="1"/>
</dbReference>
<dbReference type="EMBL" id="CP091507">
    <property type="protein sequence ID" value="UOO80302.1"/>
    <property type="molecule type" value="Genomic_DNA"/>
</dbReference>
<keyword evidence="1" id="KW-1133">Transmembrane helix</keyword>
<evidence type="ECO:0000256" key="1">
    <source>
        <dbReference type="SAM" id="Phobius"/>
    </source>
</evidence>
<dbReference type="InterPro" id="IPR052894">
    <property type="entry name" value="AsmA-related"/>
</dbReference>
<feature type="transmembrane region" description="Helical" evidence="1">
    <location>
        <begin position="21"/>
        <end position="44"/>
    </location>
</feature>
<dbReference type="GO" id="GO:0005886">
    <property type="term" value="C:plasma membrane"/>
    <property type="evidence" value="ECO:0007669"/>
    <property type="project" value="TreeGrafter"/>
</dbReference>
<organism evidence="3 4">
    <name type="scientific">Uruburuella suis</name>
    <dbReference type="NCBI Taxonomy" id="252130"/>
    <lineage>
        <taxon>Bacteria</taxon>
        <taxon>Pseudomonadati</taxon>
        <taxon>Pseudomonadota</taxon>
        <taxon>Betaproteobacteria</taxon>
        <taxon>Neisseriales</taxon>
        <taxon>Neisseriaceae</taxon>
        <taxon>Uruburuella</taxon>
    </lineage>
</organism>
<dbReference type="GO" id="GO:0090313">
    <property type="term" value="P:regulation of protein targeting to membrane"/>
    <property type="evidence" value="ECO:0007669"/>
    <property type="project" value="TreeGrafter"/>
</dbReference>
<feature type="domain" description="AsmA" evidence="2">
    <location>
        <begin position="29"/>
        <end position="631"/>
    </location>
</feature>
<protein>
    <submittedName>
        <fullName evidence="3">AsmA family protein</fullName>
    </submittedName>
</protein>
<evidence type="ECO:0000313" key="3">
    <source>
        <dbReference type="EMBL" id="UOO80302.1"/>
    </source>
</evidence>
<sequence length="730" mass="80031">MPAVILCVSIMLARFLHSGKFWLKLIIFGGFTMLLLALGLYTALYQMFDAAKIQTLLNEGIEGSGRSVRFDAQIGRSWFPRPTVTLRNLTLSKPHSSATALHIDEMKIGLAWRNLFGGGTLIEKWVVNRADVELFRDAEGRWSLQDLWAARGRPLQINRLIINDSRLNLYLPTHSYRFSKLSLNSRDLQAPDKPFTFGGSAESSRRGSIAWQSSGTLNLENHTWAVPDLHIEAEAERWETSAKLTADADLSWQPDARNLRVANLRISADSPEHNLHLSAQSPLITRQNELTQINELSSVFTAGTAQTGQWDGTLSLNKISLRPTVATLAEFSINGSHKIGAVQTSFTASGPLQWQQAQGWKISALNLSTLQDNPATTPRQRFVSQLQGALTLSANRRQWQTSLQGLFDRQPAAIEAAYSADAAPAKLSGSLKLARLNLAPYFNMAAPAGIRYPELLQQAATPEIEAQIQIGSLTLPGGLQADDFTTRMFANRERIALTALSAGLYGGRTEGGISMANTSPPVYHLQQAADNVLIRPLLQDLLGYHNISGTGNAIIDITARGDNRKSLTQTLAGSLQLNVADGAMIGFDMRNILSRASDNAAIGGYSTDVQTPFSRFSMSSDISGGISRHDNTELVSDTLLISSSGSIDFNTQMLSESLLIRNARNRSAKPVPLKITGPAENPSVTLDYPRLTLGLNTPEEKRRALAETLKEQWQWLKQSRTLSDGLRHTP</sequence>